<dbReference type="Proteomes" id="UP000255099">
    <property type="component" value="Unassembled WGS sequence"/>
</dbReference>
<evidence type="ECO:0000313" key="2">
    <source>
        <dbReference type="EMBL" id="STT51340.1"/>
    </source>
</evidence>
<feature type="region of interest" description="Disordered" evidence="1">
    <location>
        <begin position="1"/>
        <end position="62"/>
    </location>
</feature>
<name>A0A377W927_KLEPN</name>
<evidence type="ECO:0000256" key="1">
    <source>
        <dbReference type="SAM" id="MobiDB-lite"/>
    </source>
</evidence>
<evidence type="ECO:0000313" key="3">
    <source>
        <dbReference type="Proteomes" id="UP000255099"/>
    </source>
</evidence>
<protein>
    <submittedName>
        <fullName evidence="2">Uncharacterized protein</fullName>
    </submittedName>
</protein>
<reference evidence="2 3" key="1">
    <citation type="submission" date="2018-06" db="EMBL/GenBank/DDBJ databases">
        <authorList>
            <consortium name="Pathogen Informatics"/>
            <person name="Doyle S."/>
        </authorList>
    </citation>
    <scope>NUCLEOTIDE SEQUENCE [LARGE SCALE GENOMIC DNA]</scope>
    <source>
        <strain evidence="2 3">NCTC9637</strain>
    </source>
</reference>
<feature type="compositionally biased region" description="Basic and acidic residues" evidence="1">
    <location>
        <begin position="1"/>
        <end position="10"/>
    </location>
</feature>
<dbReference type="EMBL" id="UGLB01000003">
    <property type="protein sequence ID" value="STT51340.1"/>
    <property type="molecule type" value="Genomic_DNA"/>
</dbReference>
<sequence>MLRHQLRDAIKYPGPGQHAEYGDQLPEVTGLANARRPKRDGQQLDDQQTGADFDQRRCRRPQ</sequence>
<gene>
    <name evidence="2" type="ORF">NCTC9637_06383</name>
</gene>
<dbReference type="AlphaFoldDB" id="A0A377W927"/>
<accession>A0A377W927</accession>
<proteinExistence type="predicted"/>
<organism evidence="2 3">
    <name type="scientific">Klebsiella pneumoniae</name>
    <dbReference type="NCBI Taxonomy" id="573"/>
    <lineage>
        <taxon>Bacteria</taxon>
        <taxon>Pseudomonadati</taxon>
        <taxon>Pseudomonadota</taxon>
        <taxon>Gammaproteobacteria</taxon>
        <taxon>Enterobacterales</taxon>
        <taxon>Enterobacteriaceae</taxon>
        <taxon>Klebsiella/Raoultella group</taxon>
        <taxon>Klebsiella</taxon>
        <taxon>Klebsiella pneumoniae complex</taxon>
    </lineage>
</organism>